<accession>A0A7X2NST2</accession>
<evidence type="ECO:0000313" key="2">
    <source>
        <dbReference type="EMBL" id="MSS58885.1"/>
    </source>
</evidence>
<organism evidence="2 3">
    <name type="scientific">Stecheria intestinalis</name>
    <dbReference type="NCBI Taxonomy" id="2606630"/>
    <lineage>
        <taxon>Bacteria</taxon>
        <taxon>Bacillati</taxon>
        <taxon>Bacillota</taxon>
        <taxon>Erysipelotrichia</taxon>
        <taxon>Erysipelotrichales</taxon>
        <taxon>Erysipelotrichaceae</taxon>
        <taxon>Stecheria</taxon>
    </lineage>
</organism>
<dbReference type="RefSeq" id="WP_105303276.1">
    <property type="nucleotide sequence ID" value="NZ_JAQXPC010000081.1"/>
</dbReference>
<dbReference type="EMBL" id="VUMN01000018">
    <property type="protein sequence ID" value="MSS58885.1"/>
    <property type="molecule type" value="Genomic_DNA"/>
</dbReference>
<feature type="region of interest" description="Disordered" evidence="1">
    <location>
        <begin position="51"/>
        <end position="74"/>
    </location>
</feature>
<keyword evidence="3" id="KW-1185">Reference proteome</keyword>
<evidence type="ECO:0008006" key="4">
    <source>
        <dbReference type="Google" id="ProtNLM"/>
    </source>
</evidence>
<dbReference type="InterPro" id="IPR008769">
    <property type="entry name" value="PhaF_PhaI"/>
</dbReference>
<comment type="caution">
    <text evidence="2">The sequence shown here is derived from an EMBL/GenBank/DDBJ whole genome shotgun (WGS) entry which is preliminary data.</text>
</comment>
<evidence type="ECO:0000256" key="1">
    <source>
        <dbReference type="SAM" id="MobiDB-lite"/>
    </source>
</evidence>
<dbReference type="Proteomes" id="UP000461880">
    <property type="component" value="Unassembled WGS sequence"/>
</dbReference>
<name>A0A7X2NST2_9FIRM</name>
<dbReference type="PANTHER" id="PTHR38664">
    <property type="entry name" value="SLR0058 PROTEIN"/>
    <property type="match status" value="1"/>
</dbReference>
<proteinExistence type="predicted"/>
<dbReference type="PANTHER" id="PTHR38664:SF1">
    <property type="entry name" value="SLR0058 PROTEIN"/>
    <property type="match status" value="1"/>
</dbReference>
<protein>
    <recommendedName>
        <fullName evidence="4">Aspartyl beta-hydroxylase</fullName>
    </recommendedName>
</protein>
<gene>
    <name evidence="2" type="ORF">FYJ51_08190</name>
</gene>
<dbReference type="AlphaFoldDB" id="A0A7X2NST2"/>
<sequence length="97" mass="10674">METKDLFKNLLLASVGAAALTAEKGSEMVDTLIRKGEVTVEQGKALNQELKHKAKEAATKSEEPKESVEDYVKNLSDEDKEKLKKLLNPEGSETEAK</sequence>
<reference evidence="2 3" key="1">
    <citation type="submission" date="2019-08" db="EMBL/GenBank/DDBJ databases">
        <title>In-depth cultivation of the pig gut microbiome towards novel bacterial diversity and tailored functional studies.</title>
        <authorList>
            <person name="Wylensek D."/>
            <person name="Hitch T.C.A."/>
            <person name="Clavel T."/>
        </authorList>
    </citation>
    <scope>NUCLEOTIDE SEQUENCE [LARGE SCALE GENOMIC DNA]</scope>
    <source>
        <strain evidence="2 3">Oil+RF-744-GAM-WT-6</strain>
    </source>
</reference>
<evidence type="ECO:0000313" key="3">
    <source>
        <dbReference type="Proteomes" id="UP000461880"/>
    </source>
</evidence>